<organism evidence="2 3">
    <name type="scientific">Tahibacter amnicola</name>
    <dbReference type="NCBI Taxonomy" id="2976241"/>
    <lineage>
        <taxon>Bacteria</taxon>
        <taxon>Pseudomonadati</taxon>
        <taxon>Pseudomonadota</taxon>
        <taxon>Gammaproteobacteria</taxon>
        <taxon>Lysobacterales</taxon>
        <taxon>Rhodanobacteraceae</taxon>
        <taxon>Tahibacter</taxon>
    </lineage>
</organism>
<name>A0ABY6B8H1_9GAMM</name>
<accession>A0ABY6B8H1</accession>
<keyword evidence="3" id="KW-1185">Reference proteome</keyword>
<evidence type="ECO:0000313" key="2">
    <source>
        <dbReference type="EMBL" id="UXI65806.1"/>
    </source>
</evidence>
<feature type="region of interest" description="Disordered" evidence="1">
    <location>
        <begin position="44"/>
        <end position="63"/>
    </location>
</feature>
<dbReference type="Proteomes" id="UP001064632">
    <property type="component" value="Chromosome"/>
</dbReference>
<reference evidence="2" key="1">
    <citation type="submission" date="2022-09" db="EMBL/GenBank/DDBJ databases">
        <title>Tahibacter sp. nov., isolated from a fresh water.</title>
        <authorList>
            <person name="Baek J.H."/>
            <person name="Lee J.K."/>
            <person name="Kim J.M."/>
            <person name="Jeon C.O."/>
        </authorList>
    </citation>
    <scope>NUCLEOTIDE SEQUENCE</scope>
    <source>
        <strain evidence="2">W38</strain>
    </source>
</reference>
<protein>
    <submittedName>
        <fullName evidence="2">Uncharacterized protein</fullName>
    </submittedName>
</protein>
<dbReference type="RefSeq" id="WP_261692802.1">
    <property type="nucleotide sequence ID" value="NZ_CP104694.1"/>
</dbReference>
<sequence length="97" mass="9711">MTRNGSIAAGGSVTITITATTNTDVTGQIVSQGTFLFGADGNGTNETAGLTDDPSQGGSTNVTGFVVTPTPPGALCRTALFDLLALVAVTRRRAGTH</sequence>
<evidence type="ECO:0000256" key="1">
    <source>
        <dbReference type="SAM" id="MobiDB-lite"/>
    </source>
</evidence>
<evidence type="ECO:0000313" key="3">
    <source>
        <dbReference type="Proteomes" id="UP001064632"/>
    </source>
</evidence>
<dbReference type="EMBL" id="CP104694">
    <property type="protein sequence ID" value="UXI65806.1"/>
    <property type="molecule type" value="Genomic_DNA"/>
</dbReference>
<gene>
    <name evidence="2" type="ORF">N4264_13635</name>
</gene>
<proteinExistence type="predicted"/>